<reference evidence="2 3" key="1">
    <citation type="journal article" date="2017" name="Antonie Van Leeuwenhoek">
        <title>Phylogenomic resolution of the bacterial genus Pantoea and its relationship with Erwinia and Tatumella.</title>
        <authorList>
            <person name="Palmer M."/>
            <person name="Steenkamp E.T."/>
            <person name="Coetzee M.P."/>
            <person name="Chan W.Y."/>
            <person name="van Zyl E."/>
            <person name="De Maayer P."/>
            <person name="Coutinho T.A."/>
            <person name="Blom J."/>
            <person name="Smits T.H."/>
            <person name="Duffy B."/>
            <person name="Venter S.N."/>
        </authorList>
    </citation>
    <scope>NUCLEOTIDE SEQUENCE [LARGE SCALE GENOMIC DNA]</scope>
    <source>
        <strain evidence="2 3">LMG 2657</strain>
    </source>
</reference>
<proteinExistence type="predicted"/>
<feature type="transmembrane region" description="Helical" evidence="1">
    <location>
        <begin position="44"/>
        <end position="67"/>
    </location>
</feature>
<dbReference type="Proteomes" id="UP000193749">
    <property type="component" value="Unassembled WGS sequence"/>
</dbReference>
<dbReference type="EMBL" id="MLJI01000002">
    <property type="protein sequence ID" value="ORM90205.1"/>
    <property type="molecule type" value="Genomic_DNA"/>
</dbReference>
<organism evidence="2 3">
    <name type="scientific">Pantoea cypripedii</name>
    <name type="common">Pectobacterium cypripedii</name>
    <name type="synonym">Erwinia cypripedii</name>
    <dbReference type="NCBI Taxonomy" id="55209"/>
    <lineage>
        <taxon>Bacteria</taxon>
        <taxon>Pseudomonadati</taxon>
        <taxon>Pseudomonadota</taxon>
        <taxon>Gammaproteobacteria</taxon>
        <taxon>Enterobacterales</taxon>
        <taxon>Erwiniaceae</taxon>
        <taxon>Pantoea</taxon>
    </lineage>
</organism>
<evidence type="ECO:0000313" key="3">
    <source>
        <dbReference type="Proteomes" id="UP000193749"/>
    </source>
</evidence>
<evidence type="ECO:0000313" key="2">
    <source>
        <dbReference type="EMBL" id="ORM90205.1"/>
    </source>
</evidence>
<keyword evidence="1" id="KW-0812">Transmembrane</keyword>
<name>A0A1X1EMQ1_PANCY</name>
<protein>
    <submittedName>
        <fullName evidence="2">Uncharacterized protein</fullName>
    </submittedName>
</protein>
<dbReference type="RefSeq" id="WP_084879935.1">
    <property type="nucleotide sequence ID" value="NZ_JAGGMY010000001.1"/>
</dbReference>
<keyword evidence="1" id="KW-1133">Transmembrane helix</keyword>
<keyword evidence="3" id="KW-1185">Reference proteome</keyword>
<dbReference type="OrthoDB" id="6628567at2"/>
<feature type="transmembrane region" description="Helical" evidence="1">
    <location>
        <begin position="87"/>
        <end position="104"/>
    </location>
</feature>
<feature type="transmembrane region" description="Helical" evidence="1">
    <location>
        <begin position="20"/>
        <end position="39"/>
    </location>
</feature>
<dbReference type="AlphaFoldDB" id="A0A1X1EMQ1"/>
<keyword evidence="1" id="KW-0472">Membrane</keyword>
<comment type="caution">
    <text evidence="2">The sequence shown here is derived from an EMBL/GenBank/DDBJ whole genome shotgun (WGS) entry which is preliminary data.</text>
</comment>
<evidence type="ECO:0000256" key="1">
    <source>
        <dbReference type="SAM" id="Phobius"/>
    </source>
</evidence>
<accession>A0A1X1EMQ1</accession>
<dbReference type="STRING" id="55209.HA50_27095"/>
<gene>
    <name evidence="2" type="ORF">HA50_27095</name>
</gene>
<sequence>MRKILYSLPGLICDLLTSHGAKTAWIVFCAISQFLIRIFVLRPLIIFCCMVLAVLVTIPMAVFISPSFTPDVLAQGILRVMHLLPRAYAPLYFAGALFELVYLIRRFTVLPDFWPDNAAQGKGR</sequence>